<dbReference type="CDD" id="cd01081">
    <property type="entry name" value="Aldose_epim"/>
    <property type="match status" value="1"/>
</dbReference>
<accession>A0A5C5XME2</accession>
<dbReference type="GO" id="GO:0005975">
    <property type="term" value="P:carbohydrate metabolic process"/>
    <property type="evidence" value="ECO:0007669"/>
    <property type="project" value="InterPro"/>
</dbReference>
<dbReference type="SUPFAM" id="SSF74650">
    <property type="entry name" value="Galactose mutarotase-like"/>
    <property type="match status" value="1"/>
</dbReference>
<evidence type="ECO:0000313" key="2">
    <source>
        <dbReference type="Proteomes" id="UP000316095"/>
    </source>
</evidence>
<dbReference type="InterPro" id="IPR008183">
    <property type="entry name" value="Aldose_1/G6P_1-epimerase"/>
</dbReference>
<dbReference type="OrthoDB" id="9795355at2"/>
<dbReference type="InterPro" id="IPR014718">
    <property type="entry name" value="GH-type_carb-bd"/>
</dbReference>
<dbReference type="GO" id="GO:0030246">
    <property type="term" value="F:carbohydrate binding"/>
    <property type="evidence" value="ECO:0007669"/>
    <property type="project" value="InterPro"/>
</dbReference>
<dbReference type="EMBL" id="SJPG01000001">
    <property type="protein sequence ID" value="TWT64120.1"/>
    <property type="molecule type" value="Genomic_DNA"/>
</dbReference>
<comment type="caution">
    <text evidence="1">The sequence shown here is derived from an EMBL/GenBank/DDBJ whole genome shotgun (WGS) entry which is preliminary data.</text>
</comment>
<keyword evidence="2" id="KW-1185">Reference proteome</keyword>
<dbReference type="PANTHER" id="PTHR11122">
    <property type="entry name" value="APOSPORY-ASSOCIATED PROTEIN C-RELATED"/>
    <property type="match status" value="1"/>
</dbReference>
<dbReference type="AlphaFoldDB" id="A0A5C5XME2"/>
<dbReference type="EC" id="5.1.3.3" evidence="1"/>
<name>A0A5C5XME2_9PLAN</name>
<proteinExistence type="predicted"/>
<sequence length="317" mass="35094">MPAITISDTTSGSQAQVLPELGFNLFQFSVTVQGQTIEVLDADENFAEGNVKPSRCGIPILFPFPNRIDAGKFSWDGKTYQLPTPNPGAHFIHGFCLDRPWRVTEQTESSVTAEFQLSKDAPDRLEFWPADFIIQCTYLLRGNALKSQFTFKNPDSKPLPWGFGTHAYFKIPLSDGSSVEHCLLEAPAHQQWKLENYIPTGERVPVTEANDLTDGAYYSALKLDDVLTDLKPDGKTLKCAVVDEGAGLQTVQECDGRFRELVVFTPPGRNAVCLEPYTCPTDAINLTAKGIECGWETLAPGAEHHTWIDIRVEPIMA</sequence>
<dbReference type="PANTHER" id="PTHR11122:SF13">
    <property type="entry name" value="GLUCOSE-6-PHOSPHATE 1-EPIMERASE"/>
    <property type="match status" value="1"/>
</dbReference>
<reference evidence="1 2" key="1">
    <citation type="submission" date="2019-02" db="EMBL/GenBank/DDBJ databases">
        <title>Deep-cultivation of Planctomycetes and their phenomic and genomic characterization uncovers novel biology.</title>
        <authorList>
            <person name="Wiegand S."/>
            <person name="Jogler M."/>
            <person name="Boedeker C."/>
            <person name="Pinto D."/>
            <person name="Vollmers J."/>
            <person name="Rivas-Marin E."/>
            <person name="Kohn T."/>
            <person name="Peeters S.H."/>
            <person name="Heuer A."/>
            <person name="Rast P."/>
            <person name="Oberbeckmann S."/>
            <person name="Bunk B."/>
            <person name="Jeske O."/>
            <person name="Meyerdierks A."/>
            <person name="Storesund J.E."/>
            <person name="Kallscheuer N."/>
            <person name="Luecker S."/>
            <person name="Lage O.M."/>
            <person name="Pohl T."/>
            <person name="Merkel B.J."/>
            <person name="Hornburger P."/>
            <person name="Mueller R.-W."/>
            <person name="Bruemmer F."/>
            <person name="Labrenz M."/>
            <person name="Spormann A.M."/>
            <person name="Op Den Camp H."/>
            <person name="Overmann J."/>
            <person name="Amann R."/>
            <person name="Jetten M.S.M."/>
            <person name="Mascher T."/>
            <person name="Medema M.H."/>
            <person name="Devos D.P."/>
            <person name="Kaster A.-K."/>
            <person name="Ovreas L."/>
            <person name="Rohde M."/>
            <person name="Galperin M.Y."/>
            <person name="Jogler C."/>
        </authorList>
    </citation>
    <scope>NUCLEOTIDE SEQUENCE [LARGE SCALE GENOMIC DNA]</scope>
    <source>
        <strain evidence="1 2">Pan54</strain>
    </source>
</reference>
<dbReference type="InterPro" id="IPR011013">
    <property type="entry name" value="Gal_mutarotase_sf_dom"/>
</dbReference>
<organism evidence="1 2">
    <name type="scientific">Rubinisphaera italica</name>
    <dbReference type="NCBI Taxonomy" id="2527969"/>
    <lineage>
        <taxon>Bacteria</taxon>
        <taxon>Pseudomonadati</taxon>
        <taxon>Planctomycetota</taxon>
        <taxon>Planctomycetia</taxon>
        <taxon>Planctomycetales</taxon>
        <taxon>Planctomycetaceae</taxon>
        <taxon>Rubinisphaera</taxon>
    </lineage>
</organism>
<dbReference type="Gene3D" id="2.70.98.10">
    <property type="match status" value="1"/>
</dbReference>
<dbReference type="Proteomes" id="UP000316095">
    <property type="component" value="Unassembled WGS sequence"/>
</dbReference>
<keyword evidence="1" id="KW-0413">Isomerase</keyword>
<dbReference type="Pfam" id="PF01263">
    <property type="entry name" value="Aldose_epim"/>
    <property type="match status" value="1"/>
</dbReference>
<evidence type="ECO:0000313" key="1">
    <source>
        <dbReference type="EMBL" id="TWT64120.1"/>
    </source>
</evidence>
<dbReference type="RefSeq" id="WP_146505860.1">
    <property type="nucleotide sequence ID" value="NZ_SJPG01000001.1"/>
</dbReference>
<dbReference type="GO" id="GO:0004034">
    <property type="term" value="F:aldose 1-epimerase activity"/>
    <property type="evidence" value="ECO:0007669"/>
    <property type="project" value="UniProtKB-EC"/>
</dbReference>
<protein>
    <submittedName>
        <fullName evidence="1">Aldose 1-epimerase</fullName>
        <ecNumber evidence="1">5.1.3.3</ecNumber>
    </submittedName>
</protein>
<gene>
    <name evidence="1" type="primary">galM</name>
    <name evidence="1" type="ORF">Pan54_48810</name>
</gene>